<reference evidence="7" key="1">
    <citation type="journal article" date="2021" name="Open Biol.">
        <title>Shared evolutionary footprints suggest mitochondrial oxidative damage underlies multiple complex I losses in fungi.</title>
        <authorList>
            <person name="Schikora-Tamarit M.A."/>
            <person name="Marcet-Houben M."/>
            <person name="Nosek J."/>
            <person name="Gabaldon T."/>
        </authorList>
    </citation>
    <scope>NUCLEOTIDE SEQUENCE</scope>
    <source>
        <strain evidence="7">CBS2887</strain>
    </source>
</reference>
<dbReference type="FunFam" id="3.30.160.20:FF:000065">
    <property type="entry name" value="Peptidyl-tRNA hydrolase domain protein"/>
    <property type="match status" value="1"/>
</dbReference>
<dbReference type="GO" id="GO:0032543">
    <property type="term" value="P:mitochondrial translation"/>
    <property type="evidence" value="ECO:0007669"/>
    <property type="project" value="UniProtKB-ARBA"/>
</dbReference>
<keyword evidence="8" id="KW-1185">Reference proteome</keyword>
<dbReference type="InterPro" id="IPR045853">
    <property type="entry name" value="Pep_chain_release_fac_I_sf"/>
</dbReference>
<dbReference type="PANTHER" id="PTHR46203:SF1">
    <property type="entry name" value="MITOCHONDRIAL TRANSLATION RELEASE FACTOR IN RESCUE"/>
    <property type="match status" value="1"/>
</dbReference>
<comment type="caution">
    <text evidence="7">The sequence shown here is derived from an EMBL/GenBank/DDBJ whole genome shotgun (WGS) entry which is preliminary data.</text>
</comment>
<reference evidence="7" key="2">
    <citation type="submission" date="2021-01" db="EMBL/GenBank/DDBJ databases">
        <authorList>
            <person name="Schikora-Tamarit M.A."/>
        </authorList>
    </citation>
    <scope>NUCLEOTIDE SEQUENCE</scope>
    <source>
        <strain evidence="7">CBS2887</strain>
    </source>
</reference>
<dbReference type="InterPro" id="IPR052405">
    <property type="entry name" value="Mito_Transl_Release_Factor"/>
</dbReference>
<accession>A0A9P8Q025</accession>
<dbReference type="InterPro" id="IPR000352">
    <property type="entry name" value="Pep_chain_release_fac_I"/>
</dbReference>
<evidence type="ECO:0000256" key="2">
    <source>
        <dbReference type="ARBA" id="ARBA00010835"/>
    </source>
</evidence>
<evidence type="ECO:0000313" key="8">
    <source>
        <dbReference type="Proteomes" id="UP000774326"/>
    </source>
</evidence>
<proteinExistence type="inferred from homology"/>
<feature type="domain" description="Prokaryotic-type class I peptide chain release factors" evidence="6">
    <location>
        <begin position="31"/>
        <end position="129"/>
    </location>
</feature>
<evidence type="ECO:0000259" key="6">
    <source>
        <dbReference type="Pfam" id="PF00472"/>
    </source>
</evidence>
<dbReference type="OrthoDB" id="277888at2759"/>
<organism evidence="7 8">
    <name type="scientific">Wickerhamomyces pijperi</name>
    <name type="common">Yeast</name>
    <name type="synonym">Pichia pijperi</name>
    <dbReference type="NCBI Taxonomy" id="599730"/>
    <lineage>
        <taxon>Eukaryota</taxon>
        <taxon>Fungi</taxon>
        <taxon>Dikarya</taxon>
        <taxon>Ascomycota</taxon>
        <taxon>Saccharomycotina</taxon>
        <taxon>Saccharomycetes</taxon>
        <taxon>Phaffomycetales</taxon>
        <taxon>Wickerhamomycetaceae</taxon>
        <taxon>Wickerhamomyces</taxon>
    </lineage>
</organism>
<feature type="compositionally biased region" description="Basic and acidic residues" evidence="5">
    <location>
        <begin position="101"/>
        <end position="120"/>
    </location>
</feature>
<dbReference type="Pfam" id="PF00472">
    <property type="entry name" value="RF-1"/>
    <property type="match status" value="1"/>
</dbReference>
<dbReference type="GO" id="GO:0003747">
    <property type="term" value="F:translation release factor activity"/>
    <property type="evidence" value="ECO:0007669"/>
    <property type="project" value="InterPro"/>
</dbReference>
<comment type="subcellular location">
    <subcellularLocation>
        <location evidence="1">Mitochondrion</location>
    </subcellularLocation>
</comment>
<evidence type="ECO:0000256" key="1">
    <source>
        <dbReference type="ARBA" id="ARBA00004173"/>
    </source>
</evidence>
<protein>
    <recommendedName>
        <fullName evidence="6">Prokaryotic-type class I peptide chain release factors domain-containing protein</fullName>
    </recommendedName>
</protein>
<keyword evidence="4" id="KW-0496">Mitochondrion</keyword>
<evidence type="ECO:0000256" key="4">
    <source>
        <dbReference type="ARBA" id="ARBA00023128"/>
    </source>
</evidence>
<name>A0A9P8Q025_WICPI</name>
<feature type="region of interest" description="Disordered" evidence="5">
    <location>
        <begin position="101"/>
        <end position="123"/>
    </location>
</feature>
<evidence type="ECO:0000256" key="3">
    <source>
        <dbReference type="ARBA" id="ARBA00022946"/>
    </source>
</evidence>
<sequence length="165" mass="19142">MLRFRSHSLIRCLSSTQRSQIKANKLPPRPKINETEITEAFLKGGQGPGGQKINKCNSKVQLKHLPTGIVVTCQATRSQEQNRKIAREILAMKVQHHYDPENSRETVLHDRRKSIKENKERKNKKKYVLIDAERKEKELQQRLEEEELLRGLLNMGIQPDPSTQK</sequence>
<dbReference type="AlphaFoldDB" id="A0A9P8Q025"/>
<dbReference type="EMBL" id="JAEUBG010004372">
    <property type="protein sequence ID" value="KAH3681551.1"/>
    <property type="molecule type" value="Genomic_DNA"/>
</dbReference>
<comment type="similarity">
    <text evidence="2">Belongs to the prokaryotic/mitochondrial release factor family.</text>
</comment>
<dbReference type="Gene3D" id="3.30.160.20">
    <property type="match status" value="1"/>
</dbReference>
<dbReference type="SUPFAM" id="SSF75620">
    <property type="entry name" value="Release factor"/>
    <property type="match status" value="1"/>
</dbReference>
<keyword evidence="3" id="KW-0809">Transit peptide</keyword>
<evidence type="ECO:0000313" key="7">
    <source>
        <dbReference type="EMBL" id="KAH3681551.1"/>
    </source>
</evidence>
<gene>
    <name evidence="7" type="ORF">WICPIJ_007482</name>
</gene>
<dbReference type="PANTHER" id="PTHR46203">
    <property type="entry name" value="PROBABLE PEPTIDE CHAIN RELEASE FACTOR C12ORF65"/>
    <property type="match status" value="1"/>
</dbReference>
<evidence type="ECO:0000256" key="5">
    <source>
        <dbReference type="SAM" id="MobiDB-lite"/>
    </source>
</evidence>
<dbReference type="GO" id="GO:0005739">
    <property type="term" value="C:mitochondrion"/>
    <property type="evidence" value="ECO:0007669"/>
    <property type="project" value="UniProtKB-SubCell"/>
</dbReference>
<dbReference type="Proteomes" id="UP000774326">
    <property type="component" value="Unassembled WGS sequence"/>
</dbReference>